<dbReference type="Proteomes" id="UP000295252">
    <property type="component" value="Chromosome II"/>
</dbReference>
<proteinExistence type="predicted"/>
<keyword evidence="4" id="KW-1185">Reference proteome</keyword>
<sequence length="182" mass="20759">MAQSGLYLIIQQMQEKVQIFKGEGAFSLFPSFPVSFVYTLLFFCLYSSWNQVSGDIRKTVNFSQRDLTAEDVLVLDCHSDIYVWEGHHSPAKSKHQALTQNQKFLGMENSLKQHRLQTPLYVVTEGSEPPFFTCFFQWGSLKGKFFSLQMLCNSLEQKLAILKGKSEKLEGSHCSFGSLYST</sequence>
<dbReference type="STRING" id="49390.A0A068V7E6"/>
<dbReference type="OrthoDB" id="6375767at2759"/>
<dbReference type="Pfam" id="PF00626">
    <property type="entry name" value="Gelsolin"/>
    <property type="match status" value="1"/>
</dbReference>
<dbReference type="PRINTS" id="PR00597">
    <property type="entry name" value="GELSOLIN"/>
</dbReference>
<name>A0A068V7E6_COFCA</name>
<dbReference type="Gramene" id="CDP15813">
    <property type="protein sequence ID" value="CDP15813"/>
    <property type="gene ID" value="GSCOC_T00016671001"/>
</dbReference>
<dbReference type="EMBL" id="HG739194">
    <property type="protein sequence ID" value="CDP15813.1"/>
    <property type="molecule type" value="Genomic_DNA"/>
</dbReference>
<keyword evidence="1" id="KW-0472">Membrane</keyword>
<dbReference type="GO" id="GO:0051015">
    <property type="term" value="F:actin filament binding"/>
    <property type="evidence" value="ECO:0007669"/>
    <property type="project" value="InterPro"/>
</dbReference>
<gene>
    <name evidence="3" type="ORF">GSCOC_T00016671001</name>
</gene>
<evidence type="ECO:0000256" key="1">
    <source>
        <dbReference type="SAM" id="Phobius"/>
    </source>
</evidence>
<dbReference type="SUPFAM" id="SSF55753">
    <property type="entry name" value="Actin depolymerizing proteins"/>
    <property type="match status" value="1"/>
</dbReference>
<dbReference type="Gene3D" id="3.40.20.10">
    <property type="entry name" value="Severin"/>
    <property type="match status" value="1"/>
</dbReference>
<keyword evidence="1" id="KW-1133">Transmembrane helix</keyword>
<protein>
    <recommendedName>
        <fullName evidence="2">Gelsolin-like domain-containing protein</fullName>
    </recommendedName>
</protein>
<dbReference type="AlphaFoldDB" id="A0A068V7E6"/>
<dbReference type="SMART" id="SM00262">
    <property type="entry name" value="GEL"/>
    <property type="match status" value="1"/>
</dbReference>
<dbReference type="InterPro" id="IPR007122">
    <property type="entry name" value="Villin/Gelsolin"/>
</dbReference>
<feature type="transmembrane region" description="Helical" evidence="1">
    <location>
        <begin position="28"/>
        <end position="49"/>
    </location>
</feature>
<dbReference type="PhylomeDB" id="A0A068V7E6"/>
<organism evidence="3 4">
    <name type="scientific">Coffea canephora</name>
    <name type="common">Robusta coffee</name>
    <dbReference type="NCBI Taxonomy" id="49390"/>
    <lineage>
        <taxon>Eukaryota</taxon>
        <taxon>Viridiplantae</taxon>
        <taxon>Streptophyta</taxon>
        <taxon>Embryophyta</taxon>
        <taxon>Tracheophyta</taxon>
        <taxon>Spermatophyta</taxon>
        <taxon>Magnoliopsida</taxon>
        <taxon>eudicotyledons</taxon>
        <taxon>Gunneridae</taxon>
        <taxon>Pentapetalae</taxon>
        <taxon>asterids</taxon>
        <taxon>lamiids</taxon>
        <taxon>Gentianales</taxon>
        <taxon>Rubiaceae</taxon>
        <taxon>Ixoroideae</taxon>
        <taxon>Gardenieae complex</taxon>
        <taxon>Bertiereae - Coffeeae clade</taxon>
        <taxon>Coffeeae</taxon>
        <taxon>Coffea</taxon>
    </lineage>
</organism>
<keyword evidence="1" id="KW-0812">Transmembrane</keyword>
<dbReference type="InParanoid" id="A0A068V7E6"/>
<evidence type="ECO:0000259" key="2">
    <source>
        <dbReference type="Pfam" id="PF00626"/>
    </source>
</evidence>
<dbReference type="PANTHER" id="PTHR11977:SF25">
    <property type="entry name" value="VILLIN-1"/>
    <property type="match status" value="1"/>
</dbReference>
<evidence type="ECO:0000313" key="3">
    <source>
        <dbReference type="EMBL" id="CDP15813.1"/>
    </source>
</evidence>
<dbReference type="InterPro" id="IPR007123">
    <property type="entry name" value="Gelsolin-like_dom"/>
</dbReference>
<dbReference type="InterPro" id="IPR029006">
    <property type="entry name" value="ADF-H/Gelsolin-like_dom_sf"/>
</dbReference>
<evidence type="ECO:0000313" key="4">
    <source>
        <dbReference type="Proteomes" id="UP000295252"/>
    </source>
</evidence>
<feature type="domain" description="Gelsolin-like" evidence="2">
    <location>
        <begin position="58"/>
        <end position="132"/>
    </location>
</feature>
<reference evidence="4" key="1">
    <citation type="journal article" date="2014" name="Science">
        <title>The coffee genome provides insight into the convergent evolution of caffeine biosynthesis.</title>
        <authorList>
            <person name="Denoeud F."/>
            <person name="Carretero-Paulet L."/>
            <person name="Dereeper A."/>
            <person name="Droc G."/>
            <person name="Guyot R."/>
            <person name="Pietrella M."/>
            <person name="Zheng C."/>
            <person name="Alberti A."/>
            <person name="Anthony F."/>
            <person name="Aprea G."/>
            <person name="Aury J.M."/>
            <person name="Bento P."/>
            <person name="Bernard M."/>
            <person name="Bocs S."/>
            <person name="Campa C."/>
            <person name="Cenci A."/>
            <person name="Combes M.C."/>
            <person name="Crouzillat D."/>
            <person name="Da Silva C."/>
            <person name="Daddiego L."/>
            <person name="De Bellis F."/>
            <person name="Dussert S."/>
            <person name="Garsmeur O."/>
            <person name="Gayraud T."/>
            <person name="Guignon V."/>
            <person name="Jahn K."/>
            <person name="Jamilloux V."/>
            <person name="Joet T."/>
            <person name="Labadie K."/>
            <person name="Lan T."/>
            <person name="Leclercq J."/>
            <person name="Lepelley M."/>
            <person name="Leroy T."/>
            <person name="Li L.T."/>
            <person name="Librado P."/>
            <person name="Lopez L."/>
            <person name="Munoz A."/>
            <person name="Noel B."/>
            <person name="Pallavicini A."/>
            <person name="Perrotta G."/>
            <person name="Poncet V."/>
            <person name="Pot D."/>
            <person name="Priyono X."/>
            <person name="Rigoreau M."/>
            <person name="Rouard M."/>
            <person name="Rozas J."/>
            <person name="Tranchant-Dubreuil C."/>
            <person name="VanBuren R."/>
            <person name="Zhang Q."/>
            <person name="Andrade A.C."/>
            <person name="Argout X."/>
            <person name="Bertrand B."/>
            <person name="de Kochko A."/>
            <person name="Graziosi G."/>
            <person name="Henry R.J."/>
            <person name="Jayarama X."/>
            <person name="Ming R."/>
            <person name="Nagai C."/>
            <person name="Rounsley S."/>
            <person name="Sankoff D."/>
            <person name="Giuliano G."/>
            <person name="Albert V.A."/>
            <person name="Wincker P."/>
            <person name="Lashermes P."/>
        </authorList>
    </citation>
    <scope>NUCLEOTIDE SEQUENCE [LARGE SCALE GENOMIC DNA]</scope>
    <source>
        <strain evidence="4">cv. DH200-94</strain>
    </source>
</reference>
<dbReference type="PANTHER" id="PTHR11977">
    <property type="entry name" value="VILLIN"/>
    <property type="match status" value="1"/>
</dbReference>
<accession>A0A068V7E6</accession>